<evidence type="ECO:0000313" key="2">
    <source>
        <dbReference type="Proteomes" id="UP000604046"/>
    </source>
</evidence>
<keyword evidence="2" id="KW-1185">Reference proteome</keyword>
<proteinExistence type="predicted"/>
<evidence type="ECO:0000313" key="1">
    <source>
        <dbReference type="EMBL" id="CAE7489662.1"/>
    </source>
</evidence>
<reference evidence="1" key="1">
    <citation type="submission" date="2021-02" db="EMBL/GenBank/DDBJ databases">
        <authorList>
            <person name="Dougan E. K."/>
            <person name="Rhodes N."/>
            <person name="Thang M."/>
            <person name="Chan C."/>
        </authorList>
    </citation>
    <scope>NUCLEOTIDE SEQUENCE</scope>
</reference>
<comment type="caution">
    <text evidence="1">The sequence shown here is derived from an EMBL/GenBank/DDBJ whole genome shotgun (WGS) entry which is preliminary data.</text>
</comment>
<organism evidence="1 2">
    <name type="scientific">Symbiodinium natans</name>
    <dbReference type="NCBI Taxonomy" id="878477"/>
    <lineage>
        <taxon>Eukaryota</taxon>
        <taxon>Sar</taxon>
        <taxon>Alveolata</taxon>
        <taxon>Dinophyceae</taxon>
        <taxon>Suessiales</taxon>
        <taxon>Symbiodiniaceae</taxon>
        <taxon>Symbiodinium</taxon>
    </lineage>
</organism>
<gene>
    <name evidence="1" type="ORF">SNAT2548_LOCUS27457</name>
</gene>
<dbReference type="EMBL" id="CAJNDS010002471">
    <property type="protein sequence ID" value="CAE7489662.1"/>
    <property type="molecule type" value="Genomic_DNA"/>
</dbReference>
<protein>
    <submittedName>
        <fullName evidence="1">Uncharacterized protein</fullName>
    </submittedName>
</protein>
<dbReference type="Proteomes" id="UP000604046">
    <property type="component" value="Unassembled WGS sequence"/>
</dbReference>
<dbReference type="OrthoDB" id="10334989at2759"/>
<accession>A0A812SQ13</accession>
<dbReference type="AlphaFoldDB" id="A0A812SQ13"/>
<sequence>MLRCIKSESGNKAIEVGVIPADKAEEANFLFEGSDCGVKSNGTKGGSDKTVFDIYMKYIEVIADLDTRVAKAPSRASVYRFFLARSHLKCVNSPGQGMGNPKLGVAYKLGSP</sequence>
<name>A0A812SQ13_9DINO</name>